<keyword evidence="1" id="KW-0175">Coiled coil</keyword>
<feature type="coiled-coil region" evidence="1">
    <location>
        <begin position="379"/>
        <end position="413"/>
    </location>
</feature>
<accession>A0A078ASN3</accession>
<feature type="compositionally biased region" description="Basic and acidic residues" evidence="2">
    <location>
        <begin position="327"/>
        <end position="337"/>
    </location>
</feature>
<sequence length="804" mass="92383">MNEQSQIYQNEPIIKKEIPRDNSTDTLENFDKIMPPTLSSIKKKHLSFDNTRQLSAEKKLKMKSQMLATPSQMLNGGNDDEDSISILHQSLTGLSKDQISIEVKQKLKAANISSIFRNTYIANQSKIEDTRNYDQNYAGKLNQSFQSLQNIQDLSQKDKIQKTKQFQDLKSRGLYNSIDLGRQQKSVNGGKKIDLLNQQNNGSATFGGQVDLNQEEGVYLTQEFKKDLVEISSPKNKGTGIQTLSGTAPHFNKQQSISKNYHNLSQQQLIKLIETQTAEIKMFKDIILKQEAKIKTLKVKKRDYQQTNKELLQEIMKNDDDDENLEREETERSQDKRMKSKAFSSPGKIHQIYQDFFITDMKKDLSKVMDMMTTQKSNANTALIKLSELRKKNHDLTNKLKRYRQMMNENLRQQQTIVQKKTGGASNGNRQNSAQNSQQDKSKVTDDEHSKNNEKMPVDKNLENISKLAISTLMRRNSLSPERGQQQQRKSQVLNMNDVIKELVERQSFEKEKLNTFSQYVKKLLDANTVYQVIDCMNTKDFVCALIYNPKEQQNFSDQPTTKERSKPFGLVQMQFQRTQGMNGLIQLSFVEEFFVKTLAQMIGEKLRLIRAQIEAQRRRDEIIQINTLKSTLSEFFGFESASVMFRNEESTELFTTVTQTPDPIFDRQDDFINYPSKVGLTGYVVKSQLDNDSLMDTFNQEQESITVTKDLKKAVGPRLSVVKKGNQSKVIKIEAKKKDRLLGVIQFINKSDRSAINEFDIEKAQIMNDVSSTLFGMRRILKAKGKDSSGMVTAKENNEDEQK</sequence>
<feature type="region of interest" description="Disordered" evidence="2">
    <location>
        <begin position="419"/>
        <end position="463"/>
    </location>
</feature>
<evidence type="ECO:0008006" key="5">
    <source>
        <dbReference type="Google" id="ProtNLM"/>
    </source>
</evidence>
<feature type="compositionally biased region" description="Polar residues" evidence="2">
    <location>
        <begin position="427"/>
        <end position="439"/>
    </location>
</feature>
<dbReference type="InterPro" id="IPR029016">
    <property type="entry name" value="GAF-like_dom_sf"/>
</dbReference>
<evidence type="ECO:0000256" key="2">
    <source>
        <dbReference type="SAM" id="MobiDB-lite"/>
    </source>
</evidence>
<feature type="region of interest" description="Disordered" evidence="2">
    <location>
        <begin position="1"/>
        <end position="21"/>
    </location>
</feature>
<name>A0A078ASN3_STYLE</name>
<dbReference type="Gene3D" id="3.30.450.40">
    <property type="match status" value="1"/>
</dbReference>
<keyword evidence="4" id="KW-1185">Reference proteome</keyword>
<feature type="compositionally biased region" description="Basic and acidic residues" evidence="2">
    <location>
        <begin position="440"/>
        <end position="462"/>
    </location>
</feature>
<dbReference type="EMBL" id="CCKQ01013516">
    <property type="protein sequence ID" value="CDW85184.1"/>
    <property type="molecule type" value="Genomic_DNA"/>
</dbReference>
<dbReference type="InParanoid" id="A0A078ASN3"/>
<protein>
    <recommendedName>
        <fullName evidence="5">GAF domain-containing protein</fullName>
    </recommendedName>
</protein>
<proteinExistence type="predicted"/>
<reference evidence="3 4" key="1">
    <citation type="submission" date="2014-06" db="EMBL/GenBank/DDBJ databases">
        <authorList>
            <person name="Swart Estienne"/>
        </authorList>
    </citation>
    <scope>NUCLEOTIDE SEQUENCE [LARGE SCALE GENOMIC DNA]</scope>
    <source>
        <strain evidence="3 4">130c</strain>
    </source>
</reference>
<gene>
    <name evidence="3" type="primary">Contig6843.g7316</name>
    <name evidence="3" type="ORF">STYLEM_14257</name>
</gene>
<feature type="region of interest" description="Disordered" evidence="2">
    <location>
        <begin position="314"/>
        <end position="343"/>
    </location>
</feature>
<evidence type="ECO:0000313" key="4">
    <source>
        <dbReference type="Proteomes" id="UP000039865"/>
    </source>
</evidence>
<dbReference type="Proteomes" id="UP000039865">
    <property type="component" value="Unassembled WGS sequence"/>
</dbReference>
<dbReference type="AlphaFoldDB" id="A0A078ASN3"/>
<evidence type="ECO:0000256" key="1">
    <source>
        <dbReference type="SAM" id="Coils"/>
    </source>
</evidence>
<organism evidence="3 4">
    <name type="scientific">Stylonychia lemnae</name>
    <name type="common">Ciliate</name>
    <dbReference type="NCBI Taxonomy" id="5949"/>
    <lineage>
        <taxon>Eukaryota</taxon>
        <taxon>Sar</taxon>
        <taxon>Alveolata</taxon>
        <taxon>Ciliophora</taxon>
        <taxon>Intramacronucleata</taxon>
        <taxon>Spirotrichea</taxon>
        <taxon>Stichotrichia</taxon>
        <taxon>Sporadotrichida</taxon>
        <taxon>Oxytrichidae</taxon>
        <taxon>Stylonychinae</taxon>
        <taxon>Stylonychia</taxon>
    </lineage>
</organism>
<evidence type="ECO:0000313" key="3">
    <source>
        <dbReference type="EMBL" id="CDW85184.1"/>
    </source>
</evidence>